<dbReference type="GO" id="GO:0005737">
    <property type="term" value="C:cytoplasm"/>
    <property type="evidence" value="ECO:0007669"/>
    <property type="project" value="TreeGrafter"/>
</dbReference>
<dbReference type="InterPro" id="IPR001509">
    <property type="entry name" value="Epimerase_deHydtase"/>
</dbReference>
<dbReference type="GO" id="GO:0004029">
    <property type="term" value="F:aldehyde dehydrogenase (NAD+) activity"/>
    <property type="evidence" value="ECO:0007669"/>
    <property type="project" value="TreeGrafter"/>
</dbReference>
<name>A0A934MKV0_9HYPH</name>
<reference evidence="2" key="1">
    <citation type="submission" date="2020-12" db="EMBL/GenBank/DDBJ databases">
        <title>Bacterial taxonomy.</title>
        <authorList>
            <person name="Pan X."/>
        </authorList>
    </citation>
    <scope>NUCLEOTIDE SEQUENCE</scope>
    <source>
        <strain evidence="2">B2012</strain>
    </source>
</reference>
<evidence type="ECO:0000259" key="1">
    <source>
        <dbReference type="Pfam" id="PF01370"/>
    </source>
</evidence>
<feature type="domain" description="NAD-dependent epimerase/dehydratase" evidence="1">
    <location>
        <begin position="6"/>
        <end position="212"/>
    </location>
</feature>
<dbReference type="Pfam" id="PF01370">
    <property type="entry name" value="Epimerase"/>
    <property type="match status" value="1"/>
</dbReference>
<dbReference type="RefSeq" id="WP_198881682.1">
    <property type="nucleotide sequence ID" value="NZ_JAEKJA010000006.1"/>
</dbReference>
<proteinExistence type="predicted"/>
<protein>
    <submittedName>
        <fullName evidence="2">SDR family oxidoreductase</fullName>
    </submittedName>
</protein>
<dbReference type="Proteomes" id="UP000609531">
    <property type="component" value="Unassembled WGS sequence"/>
</dbReference>
<dbReference type="AlphaFoldDB" id="A0A934MKV0"/>
<dbReference type="CDD" id="cd08946">
    <property type="entry name" value="SDR_e"/>
    <property type="match status" value="1"/>
</dbReference>
<dbReference type="EMBL" id="JAEKJA010000006">
    <property type="protein sequence ID" value="MBJ3775784.1"/>
    <property type="molecule type" value="Genomic_DNA"/>
</dbReference>
<dbReference type="InterPro" id="IPR051783">
    <property type="entry name" value="NAD(P)-dependent_oxidoreduct"/>
</dbReference>
<dbReference type="PANTHER" id="PTHR48079">
    <property type="entry name" value="PROTEIN YEEZ"/>
    <property type="match status" value="1"/>
</dbReference>
<keyword evidence="3" id="KW-1185">Reference proteome</keyword>
<comment type="caution">
    <text evidence="2">The sequence shown here is derived from an EMBL/GenBank/DDBJ whole genome shotgun (WGS) entry which is preliminary data.</text>
</comment>
<accession>A0A934MKV0</accession>
<dbReference type="SUPFAM" id="SSF51735">
    <property type="entry name" value="NAD(P)-binding Rossmann-fold domains"/>
    <property type="match status" value="1"/>
</dbReference>
<sequence>MTAGPVLVTGAAGFIGRAVCAALLDRGAPVRAGLHHSPLTASLAARGVATASAPLDDAKALAAAMAGTTGVVHAAYGGATSSLADDVVRLTKAASAAGVARVVYLSSIEVYGARTGEVREDDPPVPPVGDYGAAKVAAEARLAEWTAAGPNRSAVALRASAVYGPGSTLWVDKMVHRIRAGAWGDFGSAAAARAPLVHVDDVARAAAAAILAGPDGFLPLNIDGPDRMSWNDYFARLAAAAGAPPLRRVSPSRLTAEVAASLPAKAWRRLGLPGLERAALAPARGELALFRRDARYLTDAAAETIGWEPRVRLEEAIGPAVAAVRP</sequence>
<gene>
    <name evidence="2" type="ORF">JCR33_08815</name>
</gene>
<dbReference type="PANTHER" id="PTHR48079:SF6">
    <property type="entry name" value="NAD(P)-BINDING DOMAIN-CONTAINING PROTEIN-RELATED"/>
    <property type="match status" value="1"/>
</dbReference>
<dbReference type="InterPro" id="IPR036291">
    <property type="entry name" value="NAD(P)-bd_dom_sf"/>
</dbReference>
<evidence type="ECO:0000313" key="3">
    <source>
        <dbReference type="Proteomes" id="UP000609531"/>
    </source>
</evidence>
<evidence type="ECO:0000313" key="2">
    <source>
        <dbReference type="EMBL" id="MBJ3775784.1"/>
    </source>
</evidence>
<dbReference type="Gene3D" id="3.40.50.720">
    <property type="entry name" value="NAD(P)-binding Rossmann-like Domain"/>
    <property type="match status" value="1"/>
</dbReference>
<organism evidence="2 3">
    <name type="scientific">Acuticoccus mangrovi</name>
    <dbReference type="NCBI Taxonomy" id="2796142"/>
    <lineage>
        <taxon>Bacteria</taxon>
        <taxon>Pseudomonadati</taxon>
        <taxon>Pseudomonadota</taxon>
        <taxon>Alphaproteobacteria</taxon>
        <taxon>Hyphomicrobiales</taxon>
        <taxon>Amorphaceae</taxon>
        <taxon>Acuticoccus</taxon>
    </lineage>
</organism>